<feature type="region of interest" description="Disordered" evidence="1">
    <location>
        <begin position="399"/>
        <end position="427"/>
    </location>
</feature>
<protein>
    <submittedName>
        <fullName evidence="2">Uncharacterized protein</fullName>
    </submittedName>
</protein>
<dbReference type="InParanoid" id="G0N2Y0"/>
<organism evidence="3">
    <name type="scientific">Caenorhabditis brenneri</name>
    <name type="common">Nematode worm</name>
    <dbReference type="NCBI Taxonomy" id="135651"/>
    <lineage>
        <taxon>Eukaryota</taxon>
        <taxon>Metazoa</taxon>
        <taxon>Ecdysozoa</taxon>
        <taxon>Nematoda</taxon>
        <taxon>Chromadorea</taxon>
        <taxon>Rhabditida</taxon>
        <taxon>Rhabditina</taxon>
        <taxon>Rhabditomorpha</taxon>
        <taxon>Rhabditoidea</taxon>
        <taxon>Rhabditidae</taxon>
        <taxon>Peloderinae</taxon>
        <taxon>Caenorhabditis</taxon>
    </lineage>
</organism>
<feature type="region of interest" description="Disordered" evidence="1">
    <location>
        <begin position="240"/>
        <end position="266"/>
    </location>
</feature>
<feature type="compositionally biased region" description="Polar residues" evidence="1">
    <location>
        <begin position="408"/>
        <end position="427"/>
    </location>
</feature>
<dbReference type="AlphaFoldDB" id="G0N2Y0"/>
<proteinExistence type="predicted"/>
<dbReference type="FunCoup" id="G0N2Y0">
    <property type="interactions" value="1734"/>
</dbReference>
<name>G0N2Y0_CAEBE</name>
<reference evidence="3" key="1">
    <citation type="submission" date="2011-07" db="EMBL/GenBank/DDBJ databases">
        <authorList>
            <consortium name="Caenorhabditis brenneri Sequencing and Analysis Consortium"/>
            <person name="Wilson R.K."/>
        </authorList>
    </citation>
    <scope>NUCLEOTIDE SEQUENCE [LARGE SCALE GENOMIC DNA]</scope>
    <source>
        <strain evidence="3">PB2801</strain>
    </source>
</reference>
<dbReference type="EMBL" id="GL379832">
    <property type="protein sequence ID" value="EGT51152.1"/>
    <property type="molecule type" value="Genomic_DNA"/>
</dbReference>
<feature type="compositionally biased region" description="Low complexity" evidence="1">
    <location>
        <begin position="76"/>
        <end position="95"/>
    </location>
</feature>
<feature type="region of interest" description="Disordered" evidence="1">
    <location>
        <begin position="287"/>
        <end position="317"/>
    </location>
</feature>
<feature type="region of interest" description="Disordered" evidence="1">
    <location>
        <begin position="345"/>
        <end position="381"/>
    </location>
</feature>
<dbReference type="HOGENOM" id="CLU_031752_0_0_1"/>
<keyword evidence="3" id="KW-1185">Reference proteome</keyword>
<gene>
    <name evidence="2" type="ORF">CAEBREN_08401</name>
</gene>
<feature type="compositionally biased region" description="Pro residues" evidence="1">
    <location>
        <begin position="306"/>
        <end position="317"/>
    </location>
</feature>
<feature type="compositionally biased region" description="Low complexity" evidence="1">
    <location>
        <begin position="22"/>
        <end position="46"/>
    </location>
</feature>
<accession>G0N2Y0</accession>
<feature type="region of interest" description="Disordered" evidence="1">
    <location>
        <begin position="21"/>
        <end position="157"/>
    </location>
</feature>
<evidence type="ECO:0000256" key="1">
    <source>
        <dbReference type="SAM" id="MobiDB-lite"/>
    </source>
</evidence>
<evidence type="ECO:0000313" key="3">
    <source>
        <dbReference type="Proteomes" id="UP000008068"/>
    </source>
</evidence>
<sequence>MPPARGAKTLGWFMEADFLKGQQQQQQMNGGAPAQTTTYGAAAGAGVIRRGSSSDDSKSTTPSSNGTPSHHHHHYQPQQHRQTVSSTSSSSNPQQKKQKKYSKRVPTSSGAARKEGFHAAGGQMSESSEDGLPTTTTTVIPPATSTATATVPPPPPTVGANQEEYWFYDVASDGYYYEQNGAKGWRRRQPNAAVHKANGKEQEVAHMNVNGRGKYDQLLAAQAAAAHAAYIQHAIQLMSQNPGSSGAQNPQNPQNPPPHLNPPTMRYYDPNSDGFYYEMASVDGWKRRQPNKPASASLPHGMVSRPLPPPPGSMMMMAPPPPRGMFGSDGGSSYGAALARGQFPRNTVKHPEDPDPLLLHSGTETPGAPPSRDSAASSSSMSAGGDSCCFAELFGTGSGSGSTGSTSVPRPSSLNLEQKSVSPQIENTTPLDSSIGLLNAILADFNGGGKTYNNYASLNSILPPIPGMNSQQNSPMKGCATTTTPGDSWNSFRSCSLFSPIKPSKRVLVPSATPLGSAPSSNQPMGMMDQDGDDTLNMVMRDLDKLWTTTPVSGLNQA</sequence>
<dbReference type="OrthoDB" id="5855670at2759"/>
<dbReference type="Proteomes" id="UP000008068">
    <property type="component" value="Unassembled WGS sequence"/>
</dbReference>
<feature type="compositionally biased region" description="Low complexity" evidence="1">
    <location>
        <begin position="133"/>
        <end position="150"/>
    </location>
</feature>
<feature type="compositionally biased region" description="Low complexity" evidence="1">
    <location>
        <begin position="370"/>
        <end position="381"/>
    </location>
</feature>
<evidence type="ECO:0000313" key="2">
    <source>
        <dbReference type="EMBL" id="EGT51152.1"/>
    </source>
</evidence>
<dbReference type="eggNOG" id="ENOG502SBFJ">
    <property type="taxonomic scope" value="Eukaryota"/>
</dbReference>
<dbReference type="OMA" id="WNSFRSC"/>